<evidence type="ECO:0000256" key="5">
    <source>
        <dbReference type="ARBA" id="ARBA00023002"/>
    </source>
</evidence>
<accession>A0ABQ6IS96</accession>
<evidence type="ECO:0008006" key="10">
    <source>
        <dbReference type="Google" id="ProtNLM"/>
    </source>
</evidence>
<keyword evidence="9" id="KW-1185">Reference proteome</keyword>
<organism evidence="8 9">
    <name type="scientific">Mobilicoccus caccae</name>
    <dbReference type="NCBI Taxonomy" id="1859295"/>
    <lineage>
        <taxon>Bacteria</taxon>
        <taxon>Bacillati</taxon>
        <taxon>Actinomycetota</taxon>
        <taxon>Actinomycetes</taxon>
        <taxon>Micrococcales</taxon>
        <taxon>Dermatophilaceae</taxon>
        <taxon>Mobilicoccus</taxon>
    </lineage>
</organism>
<name>A0ABQ6IS96_9MICO</name>
<dbReference type="InterPro" id="IPR036396">
    <property type="entry name" value="Cyt_P450_sf"/>
</dbReference>
<comment type="similarity">
    <text evidence="2">Belongs to the cytochrome P450 family.</text>
</comment>
<evidence type="ECO:0000256" key="1">
    <source>
        <dbReference type="ARBA" id="ARBA00001971"/>
    </source>
</evidence>
<protein>
    <recommendedName>
        <fullName evidence="10">Cytochrome P450</fullName>
    </recommendedName>
</protein>
<keyword evidence="7" id="KW-0503">Monooxygenase</keyword>
<reference evidence="9" key="1">
    <citation type="journal article" date="2019" name="Int. J. Syst. Evol. Microbiol.">
        <title>The Global Catalogue of Microorganisms (GCM) 10K type strain sequencing project: providing services to taxonomists for standard genome sequencing and annotation.</title>
        <authorList>
            <consortium name="The Broad Institute Genomics Platform"/>
            <consortium name="The Broad Institute Genome Sequencing Center for Infectious Disease"/>
            <person name="Wu L."/>
            <person name="Ma J."/>
        </authorList>
    </citation>
    <scope>NUCLEOTIDE SEQUENCE [LARGE SCALE GENOMIC DNA]</scope>
    <source>
        <strain evidence="9">NBRC 113072</strain>
    </source>
</reference>
<gene>
    <name evidence="8" type="ORF">GCM10025883_16440</name>
</gene>
<evidence type="ECO:0000256" key="2">
    <source>
        <dbReference type="ARBA" id="ARBA00010617"/>
    </source>
</evidence>
<dbReference type="Pfam" id="PF00067">
    <property type="entry name" value="p450"/>
    <property type="match status" value="1"/>
</dbReference>
<sequence length="278" mass="31138">MGGIFPEKEKLDEIARWQGQIVDGFGVIGPEYVRHRLRRRQLDAWFEKQVKAARAGDLDVPAGSPFRQMLDHVDADGRPLSDRTTAVEVQNVIRPTIATARFAAFAAKALHENPAWREKIRTEALERGVTWDGPVAEAFAEEVRRYYPFVPLLPSVARTDFEHQGIEVKKGDRVLVDIYGSMRDPEYWDHPETFDPARFLETEMQHSEVFVPQGGADVNTGHRCPGEIIVVGLLALTVAELSVREWTVPPQDLDYSMSRLPALPADGVKLAGMSSPGR</sequence>
<evidence type="ECO:0000256" key="6">
    <source>
        <dbReference type="ARBA" id="ARBA00023004"/>
    </source>
</evidence>
<proteinExistence type="inferred from homology"/>
<keyword evidence="4" id="KW-0479">Metal-binding</keyword>
<dbReference type="EMBL" id="BSUO01000001">
    <property type="protein sequence ID" value="GMA39599.1"/>
    <property type="molecule type" value="Genomic_DNA"/>
</dbReference>
<dbReference type="PANTHER" id="PTHR24286:SF24">
    <property type="entry name" value="LANOSTEROL 14-ALPHA DEMETHYLASE"/>
    <property type="match status" value="1"/>
</dbReference>
<keyword evidence="6" id="KW-0408">Iron</keyword>
<dbReference type="Proteomes" id="UP001157126">
    <property type="component" value="Unassembled WGS sequence"/>
</dbReference>
<comment type="cofactor">
    <cofactor evidence="1">
        <name>heme</name>
        <dbReference type="ChEBI" id="CHEBI:30413"/>
    </cofactor>
</comment>
<dbReference type="PANTHER" id="PTHR24286">
    <property type="entry name" value="CYTOCHROME P450 26"/>
    <property type="match status" value="1"/>
</dbReference>
<evidence type="ECO:0000256" key="7">
    <source>
        <dbReference type="ARBA" id="ARBA00023033"/>
    </source>
</evidence>
<evidence type="ECO:0000313" key="8">
    <source>
        <dbReference type="EMBL" id="GMA39599.1"/>
    </source>
</evidence>
<dbReference type="SUPFAM" id="SSF48264">
    <property type="entry name" value="Cytochrome P450"/>
    <property type="match status" value="1"/>
</dbReference>
<comment type="caution">
    <text evidence="8">The sequence shown here is derived from an EMBL/GenBank/DDBJ whole genome shotgun (WGS) entry which is preliminary data.</text>
</comment>
<evidence type="ECO:0000256" key="4">
    <source>
        <dbReference type="ARBA" id="ARBA00022723"/>
    </source>
</evidence>
<dbReference type="Gene3D" id="1.10.630.10">
    <property type="entry name" value="Cytochrome P450"/>
    <property type="match status" value="1"/>
</dbReference>
<dbReference type="InterPro" id="IPR002401">
    <property type="entry name" value="Cyt_P450_E_grp-I"/>
</dbReference>
<keyword evidence="5" id="KW-0560">Oxidoreductase</keyword>
<dbReference type="InterPro" id="IPR001128">
    <property type="entry name" value="Cyt_P450"/>
</dbReference>
<dbReference type="RefSeq" id="WP_284303479.1">
    <property type="nucleotide sequence ID" value="NZ_BSUO01000001.1"/>
</dbReference>
<keyword evidence="3" id="KW-0349">Heme</keyword>
<evidence type="ECO:0000313" key="9">
    <source>
        <dbReference type="Proteomes" id="UP001157126"/>
    </source>
</evidence>
<evidence type="ECO:0000256" key="3">
    <source>
        <dbReference type="ARBA" id="ARBA00022617"/>
    </source>
</evidence>
<dbReference type="PRINTS" id="PR00463">
    <property type="entry name" value="EP450I"/>
</dbReference>